<dbReference type="EMBL" id="MSDU01000023">
    <property type="protein sequence ID" value="OLN22147.1"/>
    <property type="molecule type" value="Genomic_DNA"/>
</dbReference>
<organism evidence="2 3">
    <name type="scientific">Domibacillus antri</name>
    <dbReference type="NCBI Taxonomy" id="1714264"/>
    <lineage>
        <taxon>Bacteria</taxon>
        <taxon>Bacillati</taxon>
        <taxon>Bacillota</taxon>
        <taxon>Bacilli</taxon>
        <taxon>Bacillales</taxon>
        <taxon>Bacillaceae</taxon>
        <taxon>Domibacillus</taxon>
    </lineage>
</organism>
<gene>
    <name evidence="2" type="ORF">BTO30_11275</name>
</gene>
<dbReference type="STRING" id="1714264.BTO30_11275"/>
<proteinExistence type="predicted"/>
<accession>A0A1Q8Q493</accession>
<keyword evidence="3" id="KW-1185">Reference proteome</keyword>
<reference evidence="2 3" key="1">
    <citation type="submission" date="2016-12" db="EMBL/GenBank/DDBJ databases">
        <title>Domibacillus antri genome sequencing.</title>
        <authorList>
            <person name="Verma A."/>
            <person name="Krishnamurthi S."/>
        </authorList>
    </citation>
    <scope>NUCLEOTIDE SEQUENCE [LARGE SCALE GENOMIC DNA]</scope>
    <source>
        <strain evidence="2 3">XD80</strain>
    </source>
</reference>
<dbReference type="InterPro" id="IPR032693">
    <property type="entry name" value="YtkA-like_dom"/>
</dbReference>
<dbReference type="Pfam" id="PF13115">
    <property type="entry name" value="YtkA"/>
    <property type="match status" value="1"/>
</dbReference>
<comment type="caution">
    <text evidence="2">The sequence shown here is derived from an EMBL/GenBank/DDBJ whole genome shotgun (WGS) entry which is preliminary data.</text>
</comment>
<protein>
    <recommendedName>
        <fullName evidence="1">YtkA-like domain-containing protein</fullName>
    </recommendedName>
</protein>
<dbReference type="AlphaFoldDB" id="A0A1Q8Q493"/>
<feature type="domain" description="YtkA-like" evidence="1">
    <location>
        <begin position="7"/>
        <end position="44"/>
    </location>
</feature>
<sequence>MFVFRINEENTLSVHVTQGQENVEDADDVQFEIWKADSKENMTKTEYTVSKRPFMKTVFITFKRM</sequence>
<evidence type="ECO:0000259" key="1">
    <source>
        <dbReference type="Pfam" id="PF13115"/>
    </source>
</evidence>
<dbReference type="Proteomes" id="UP000185568">
    <property type="component" value="Unassembled WGS sequence"/>
</dbReference>
<evidence type="ECO:0000313" key="2">
    <source>
        <dbReference type="EMBL" id="OLN22147.1"/>
    </source>
</evidence>
<name>A0A1Q8Q493_9BACI</name>
<evidence type="ECO:0000313" key="3">
    <source>
        <dbReference type="Proteomes" id="UP000185568"/>
    </source>
</evidence>